<sequence>MSEGFVHSIKVPRIYKLASKIVRDVQENGASFKSLIFSEKHPNVSGLYALTSNTLQKSDQLNQLIIATKILINEPRFDPWLARVLITELIWGKKRLTSNAKPIETLLNYESRLRDALKNINDSDVAIPQKTVSKPRYVRVNTLLLSVQEAIENFEYEGWSLLLDYTDYSSYLKLISNLSEPYFTKDYHVPELLVFPYGTSFFNHPSYTNGKVLLQDKASCLPSFILNPPIGSVVLDMCASPGMKTSHLAAILQNQGTIYAVEIENRRYQTLSELLKTTNSNCVRTINKDALCLDPSQCPDVEYILVDPSCSGSGIIDRPKMGKKDVKDERRLKSLQSFQVFLLRHALLNFPTVKKVVYSTCSLNREENEDVIDEILTNIGDAYKLVSIKKYLKKDWLNYSSKDSNCKNKCIYAKPEVDLCNGFFVALFKRNFDVPLPLYTPRMHDTSIGTENTNFNENKEINNQENNENQNNNSSSNCKKKKKRKKRKRADDTEKKREEGNVNPEEINDKEEDYVIISEESSKRKHESASKSTTKKLKT</sequence>
<dbReference type="InterPro" id="IPR048889">
    <property type="entry name" value="NSUN5_RCM1_N"/>
</dbReference>
<keyword evidence="3 5" id="KW-0949">S-adenosyl-L-methionine</keyword>
<comment type="caution">
    <text evidence="5">Lacks conserved residue(s) required for the propagation of feature annotation.</text>
</comment>
<feature type="region of interest" description="Disordered" evidence="6">
    <location>
        <begin position="461"/>
        <end position="539"/>
    </location>
</feature>
<evidence type="ECO:0000256" key="4">
    <source>
        <dbReference type="ARBA" id="ARBA00022884"/>
    </source>
</evidence>
<keyword evidence="2 5" id="KW-0808">Transferase</keyword>
<dbReference type="Gene3D" id="3.40.50.150">
    <property type="entry name" value="Vaccinia Virus protein VP39"/>
    <property type="match status" value="1"/>
</dbReference>
<dbReference type="InterPro" id="IPR001678">
    <property type="entry name" value="MeTrfase_RsmB-F_NOP2_dom"/>
</dbReference>
<keyword evidence="4 5" id="KW-0694">RNA-binding</keyword>
<dbReference type="Pfam" id="PF21148">
    <property type="entry name" value="NSUN5_fdxn-like"/>
    <property type="match status" value="1"/>
</dbReference>
<dbReference type="PANTHER" id="PTHR22807">
    <property type="entry name" value="NOP2 YEAST -RELATED NOL1/NOP2/FMU SUN DOMAIN-CONTAINING"/>
    <property type="match status" value="1"/>
</dbReference>
<dbReference type="Pfam" id="PF21153">
    <property type="entry name" value="NSUN5_N"/>
    <property type="match status" value="1"/>
</dbReference>
<reference evidence="9" key="1">
    <citation type="submission" date="2025-08" db="UniProtKB">
        <authorList>
            <consortium name="RefSeq"/>
        </authorList>
    </citation>
    <scope>IDENTIFICATION</scope>
    <source>
        <tissue evidence="9">Whole body</tissue>
    </source>
</reference>
<evidence type="ECO:0000256" key="6">
    <source>
        <dbReference type="SAM" id="MobiDB-lite"/>
    </source>
</evidence>
<feature type="domain" description="SAM-dependent MTase RsmB/NOP-type" evidence="7">
    <location>
        <begin position="126"/>
        <end position="431"/>
    </location>
</feature>
<evidence type="ECO:0000313" key="8">
    <source>
        <dbReference type="Proteomes" id="UP000694924"/>
    </source>
</evidence>
<dbReference type="PANTHER" id="PTHR22807:SF4">
    <property type="entry name" value="28S RRNA (CYTOSINE-C(5))-METHYLTRANSFERASE"/>
    <property type="match status" value="1"/>
</dbReference>
<feature type="binding site" evidence="5">
    <location>
        <position position="262"/>
    </location>
    <ligand>
        <name>S-adenosyl-L-methionine</name>
        <dbReference type="ChEBI" id="CHEBI:59789"/>
    </ligand>
</feature>
<dbReference type="GeneID" id="107073990"/>
<dbReference type="InterPro" id="IPR029063">
    <property type="entry name" value="SAM-dependent_MTases_sf"/>
</dbReference>
<evidence type="ECO:0000256" key="5">
    <source>
        <dbReference type="PROSITE-ProRule" id="PRU01023"/>
    </source>
</evidence>
<evidence type="ECO:0000259" key="7">
    <source>
        <dbReference type="PROSITE" id="PS51686"/>
    </source>
</evidence>
<dbReference type="Proteomes" id="UP000694924">
    <property type="component" value="Unplaced"/>
</dbReference>
<evidence type="ECO:0000313" key="9">
    <source>
        <dbReference type="RefSeq" id="XP_015190481.1"/>
    </source>
</evidence>
<name>A0ABM1JDE3_POLDO</name>
<proteinExistence type="inferred from homology"/>
<dbReference type="Gene3D" id="3.30.70.1170">
    <property type="entry name" value="Sun protein, domain 3"/>
    <property type="match status" value="1"/>
</dbReference>
<feature type="compositionally biased region" description="Basic residues" evidence="6">
    <location>
        <begin position="478"/>
        <end position="488"/>
    </location>
</feature>
<dbReference type="Pfam" id="PF01189">
    <property type="entry name" value="Methyltr_RsmB-F"/>
    <property type="match status" value="1"/>
</dbReference>
<dbReference type="InterPro" id="IPR049561">
    <property type="entry name" value="NSUN5_7_fdxn-like"/>
</dbReference>
<dbReference type="PROSITE" id="PS51686">
    <property type="entry name" value="SAM_MT_RSMB_NOP"/>
    <property type="match status" value="1"/>
</dbReference>
<keyword evidence="8" id="KW-1185">Reference proteome</keyword>
<comment type="similarity">
    <text evidence="5">Belongs to the class I-like SAM-binding methyltransferase superfamily. RsmB/NOP family.</text>
</comment>
<feature type="active site" description="Nucleophile" evidence="5">
    <location>
        <position position="361"/>
    </location>
</feature>
<accession>A0ABM1JDE3</accession>
<dbReference type="SUPFAM" id="SSF53335">
    <property type="entry name" value="S-adenosyl-L-methionine-dependent methyltransferases"/>
    <property type="match status" value="1"/>
</dbReference>
<dbReference type="InterPro" id="IPR049560">
    <property type="entry name" value="MeTrfase_RsmB-F_NOP2_cat"/>
</dbReference>
<gene>
    <name evidence="9" type="primary">LOC107073990</name>
</gene>
<organism evidence="8 9">
    <name type="scientific">Polistes dominula</name>
    <name type="common">European paper wasp</name>
    <name type="synonym">Vespa dominula</name>
    <dbReference type="NCBI Taxonomy" id="743375"/>
    <lineage>
        <taxon>Eukaryota</taxon>
        <taxon>Metazoa</taxon>
        <taxon>Ecdysozoa</taxon>
        <taxon>Arthropoda</taxon>
        <taxon>Hexapoda</taxon>
        <taxon>Insecta</taxon>
        <taxon>Pterygota</taxon>
        <taxon>Neoptera</taxon>
        <taxon>Endopterygota</taxon>
        <taxon>Hymenoptera</taxon>
        <taxon>Apocrita</taxon>
        <taxon>Aculeata</taxon>
        <taxon>Vespoidea</taxon>
        <taxon>Vespidae</taxon>
        <taxon>Polistinae</taxon>
        <taxon>Polistini</taxon>
        <taxon>Polistes</taxon>
    </lineage>
</organism>
<evidence type="ECO:0000256" key="2">
    <source>
        <dbReference type="ARBA" id="ARBA00022679"/>
    </source>
</evidence>
<dbReference type="InterPro" id="IPR023267">
    <property type="entry name" value="RCMT"/>
</dbReference>
<dbReference type="PRINTS" id="PR02008">
    <property type="entry name" value="RCMTFAMILY"/>
</dbReference>
<feature type="binding site" evidence="5">
    <location>
        <position position="307"/>
    </location>
    <ligand>
        <name>S-adenosyl-L-methionine</name>
        <dbReference type="ChEBI" id="CHEBI:59789"/>
    </ligand>
</feature>
<feature type="compositionally biased region" description="Low complexity" evidence="6">
    <location>
        <begin position="463"/>
        <end position="477"/>
    </location>
</feature>
<protein>
    <submittedName>
        <fullName evidence="9">Probable 28S rRNA (Cytosine-C(5))-methyltransferase</fullName>
    </submittedName>
</protein>
<feature type="compositionally biased region" description="Basic and acidic residues" evidence="6">
    <location>
        <begin position="489"/>
        <end position="500"/>
    </location>
</feature>
<dbReference type="RefSeq" id="XP_015190481.1">
    <property type="nucleotide sequence ID" value="XM_015334995.1"/>
</dbReference>
<keyword evidence="1 5" id="KW-0489">Methyltransferase</keyword>
<evidence type="ECO:0000256" key="3">
    <source>
        <dbReference type="ARBA" id="ARBA00022691"/>
    </source>
</evidence>
<evidence type="ECO:0000256" key="1">
    <source>
        <dbReference type="ARBA" id="ARBA00022603"/>
    </source>
</evidence>
<feature type="binding site" evidence="5">
    <location>
        <position position="289"/>
    </location>
    <ligand>
        <name>S-adenosyl-L-methionine</name>
        <dbReference type="ChEBI" id="CHEBI:59789"/>
    </ligand>
</feature>